<evidence type="ECO:0000256" key="2">
    <source>
        <dbReference type="ARBA" id="ARBA00023125"/>
    </source>
</evidence>
<dbReference type="OrthoDB" id="9808843at2"/>
<dbReference type="GO" id="GO:0003677">
    <property type="term" value="F:DNA binding"/>
    <property type="evidence" value="ECO:0007669"/>
    <property type="project" value="UniProtKB-KW"/>
</dbReference>
<comment type="caution">
    <text evidence="6">The sequence shown here is derived from an EMBL/GenBank/DDBJ whole genome shotgun (WGS) entry which is preliminary data.</text>
</comment>
<evidence type="ECO:0000256" key="1">
    <source>
        <dbReference type="ARBA" id="ARBA00022553"/>
    </source>
</evidence>
<name>A0A132MRP5_9ACTN</name>
<dbReference type="EMBL" id="JYIJ01000018">
    <property type="protein sequence ID" value="KWX00499.1"/>
    <property type="molecule type" value="Genomic_DNA"/>
</dbReference>
<evidence type="ECO:0000313" key="8">
    <source>
        <dbReference type="EMBL" id="KWX07480.1"/>
    </source>
</evidence>
<dbReference type="PANTHER" id="PTHR43214:SF42">
    <property type="entry name" value="TRANSCRIPTIONAL REGULATORY PROTEIN DESR"/>
    <property type="match status" value="1"/>
</dbReference>
<dbReference type="PANTHER" id="PTHR43214">
    <property type="entry name" value="TWO-COMPONENT RESPONSE REGULATOR"/>
    <property type="match status" value="1"/>
</dbReference>
<reference evidence="6 11" key="2">
    <citation type="submission" date="2015-02" db="EMBL/GenBank/DDBJ databases">
        <title>Physiological reanalysis, assessment of diazotrophy, and genome sequences of multiple isolates of Streptomyces thermoautotrophicus.</title>
        <authorList>
            <person name="MacKellar D.C."/>
            <person name="Lieber L."/>
            <person name="Norman J."/>
            <person name="Bolger A."/>
            <person name="Tobin C."/>
            <person name="Murray J.W."/>
            <person name="Prell J."/>
        </authorList>
    </citation>
    <scope>NUCLEOTIDE SEQUENCE [LARGE SCALE GENOMIC DNA]</scope>
    <source>
        <strain evidence="6 11">UBT1</strain>
    </source>
</reference>
<dbReference type="SMART" id="SM00448">
    <property type="entry name" value="REC"/>
    <property type="match status" value="1"/>
</dbReference>
<dbReference type="AlphaFoldDB" id="A0A132MRP5"/>
<dbReference type="Gene3D" id="3.40.50.2300">
    <property type="match status" value="1"/>
</dbReference>
<dbReference type="InterPro" id="IPR011006">
    <property type="entry name" value="CheY-like_superfamily"/>
</dbReference>
<organism evidence="6 11">
    <name type="scientific">Carbonactinospora thermoautotrophica</name>
    <dbReference type="NCBI Taxonomy" id="1469144"/>
    <lineage>
        <taxon>Bacteria</taxon>
        <taxon>Bacillati</taxon>
        <taxon>Actinomycetota</taxon>
        <taxon>Actinomycetes</taxon>
        <taxon>Kitasatosporales</taxon>
        <taxon>Carbonactinosporaceae</taxon>
        <taxon>Carbonactinospora</taxon>
    </lineage>
</organism>
<keyword evidence="2" id="KW-0238">DNA-binding</keyword>
<reference evidence="9" key="4">
    <citation type="submission" date="2015-04" db="EMBL/GenBank/DDBJ databases">
        <title>Physiological reanalysis, assessment of diazotrophy, and genome sequences of multiple isolates of Streptomyces thermoautotrophicus.</title>
        <authorList>
            <person name="MacKellar D.C."/>
            <person name="Lieber L."/>
            <person name="Norman J."/>
            <person name="Bolger A."/>
            <person name="Tobin C."/>
            <person name="Murray J.W."/>
            <person name="Chang R."/>
            <person name="Ford T."/>
            <person name="Nguyen P.Q."/>
            <person name="Woodward J."/>
            <person name="Permingeat H."/>
            <person name="Joshi N.S."/>
            <person name="Silver P.A."/>
            <person name="Usadel B."/>
            <person name="Rutherford A.W."/>
            <person name="Friesen M."/>
            <person name="Prell J."/>
        </authorList>
    </citation>
    <scope>NUCLEOTIDE SEQUENCE [LARGE SCALE GENOMIC DNA]</scope>
    <source>
        <strain evidence="9">H1</strain>
    </source>
</reference>
<dbReference type="Proteomes" id="UP000070188">
    <property type="component" value="Unassembled WGS sequence"/>
</dbReference>
<evidence type="ECO:0000313" key="11">
    <source>
        <dbReference type="Proteomes" id="UP000070659"/>
    </source>
</evidence>
<reference evidence="7" key="3">
    <citation type="submission" date="2015-04" db="EMBL/GenBank/DDBJ databases">
        <title>Physiological reanalysis, assessment of diazotrophy, and genome sequences of multiple isolates of Streptomyces thermoautotrophicus.</title>
        <authorList>
            <person name="MacKellar D.C."/>
            <person name="Lieber L."/>
            <person name="Norman J."/>
            <person name="Bolger A."/>
            <person name="Tobin C."/>
            <person name="Murray J.W."/>
            <person name="Woodward J."/>
            <person name="Friesen M."/>
            <person name="Prell J."/>
        </authorList>
    </citation>
    <scope>NUCLEOTIDE SEQUENCE [LARGE SCALE GENOMIC DNA]</scope>
    <source>
        <strain evidence="7">H1</strain>
    </source>
</reference>
<dbReference type="EMBL" id="LAXD01000001">
    <property type="protein sequence ID" value="KWX01431.1"/>
    <property type="molecule type" value="Genomic_DNA"/>
</dbReference>
<evidence type="ECO:0000313" key="10">
    <source>
        <dbReference type="Proteomes" id="UP000070598"/>
    </source>
</evidence>
<dbReference type="Proteomes" id="UP000070598">
    <property type="component" value="Unassembled WGS sequence"/>
</dbReference>
<evidence type="ECO:0000259" key="4">
    <source>
        <dbReference type="PROSITE" id="PS50043"/>
    </source>
</evidence>
<protein>
    <submittedName>
        <fullName evidence="7">Two component transcriptional regulator</fullName>
    </submittedName>
</protein>
<dbReference type="Pfam" id="PF00196">
    <property type="entry name" value="GerE"/>
    <property type="match status" value="1"/>
</dbReference>
<dbReference type="STRING" id="1469144.LI90_2459"/>
<dbReference type="SMART" id="SM00421">
    <property type="entry name" value="HTH_LUXR"/>
    <property type="match status" value="1"/>
</dbReference>
<gene>
    <name evidence="7" type="ORF">LI90_2459</name>
    <name evidence="6" type="ORF">TH66_17260</name>
    <name evidence="8" type="ORF">TR74_18660</name>
</gene>
<dbReference type="InterPro" id="IPR001789">
    <property type="entry name" value="Sig_transdc_resp-reg_receiver"/>
</dbReference>
<sequence length="213" mass="22821">MRVILCDPHLVFAEALAAMLRKRGCDAEVTTSPASALRAAAAGADVCVMDISFPGEDGVEGTRRILAAAPDVKIFVLTARTDPDAVRAAIDAGATGIASKQRGVRELIEAIERVADGETYCDPTLSEEPSENGGRYGERFLADFLTSRERQVLEYLVEGANTRRIARSMGITFATARTHVQAVLTKLGVHSRLEAAAFAVRNGIVPPRRERGA</sequence>
<dbReference type="SUPFAM" id="SSF52172">
    <property type="entry name" value="CheY-like"/>
    <property type="match status" value="1"/>
</dbReference>
<dbReference type="PATRIC" id="fig|1469144.10.peg.2665"/>
<keyword evidence="1 3" id="KW-0597">Phosphoprotein</keyword>
<evidence type="ECO:0000313" key="6">
    <source>
        <dbReference type="EMBL" id="KWX00499.1"/>
    </source>
</evidence>
<dbReference type="InterPro" id="IPR000792">
    <property type="entry name" value="Tscrpt_reg_LuxR_C"/>
</dbReference>
<dbReference type="PROSITE" id="PS50110">
    <property type="entry name" value="RESPONSE_REGULATORY"/>
    <property type="match status" value="1"/>
</dbReference>
<feature type="modified residue" description="4-aspartylphosphate" evidence="3">
    <location>
        <position position="50"/>
    </location>
</feature>
<dbReference type="InterPro" id="IPR058245">
    <property type="entry name" value="NreC/VraR/RcsB-like_REC"/>
</dbReference>
<dbReference type="EMBL" id="JYIK01001054">
    <property type="protein sequence ID" value="KWX07480.1"/>
    <property type="molecule type" value="Genomic_DNA"/>
</dbReference>
<keyword evidence="9" id="KW-1185">Reference proteome</keyword>
<proteinExistence type="predicted"/>
<evidence type="ECO:0000256" key="3">
    <source>
        <dbReference type="PROSITE-ProRule" id="PRU00169"/>
    </source>
</evidence>
<accession>A0A132MRP5</accession>
<feature type="domain" description="Response regulatory" evidence="5">
    <location>
        <begin position="2"/>
        <end position="115"/>
    </location>
</feature>
<feature type="domain" description="HTH luxR-type" evidence="4">
    <location>
        <begin position="138"/>
        <end position="203"/>
    </location>
</feature>
<dbReference type="CDD" id="cd06170">
    <property type="entry name" value="LuxR_C_like"/>
    <property type="match status" value="1"/>
</dbReference>
<dbReference type="GO" id="GO:0006355">
    <property type="term" value="P:regulation of DNA-templated transcription"/>
    <property type="evidence" value="ECO:0007669"/>
    <property type="project" value="InterPro"/>
</dbReference>
<dbReference type="InterPro" id="IPR016032">
    <property type="entry name" value="Sig_transdc_resp-reg_C-effctor"/>
</dbReference>
<dbReference type="PRINTS" id="PR00038">
    <property type="entry name" value="HTHLUXR"/>
</dbReference>
<dbReference type="GO" id="GO:0000160">
    <property type="term" value="P:phosphorelay signal transduction system"/>
    <property type="evidence" value="ECO:0007669"/>
    <property type="project" value="InterPro"/>
</dbReference>
<evidence type="ECO:0000313" key="9">
    <source>
        <dbReference type="Proteomes" id="UP000070188"/>
    </source>
</evidence>
<dbReference type="PROSITE" id="PS50043">
    <property type="entry name" value="HTH_LUXR_2"/>
    <property type="match status" value="1"/>
</dbReference>
<dbReference type="Pfam" id="PF00072">
    <property type="entry name" value="Response_reg"/>
    <property type="match status" value="1"/>
</dbReference>
<dbReference type="CDD" id="cd17535">
    <property type="entry name" value="REC_NarL-like"/>
    <property type="match status" value="1"/>
</dbReference>
<evidence type="ECO:0000313" key="7">
    <source>
        <dbReference type="EMBL" id="KWX01431.1"/>
    </source>
</evidence>
<dbReference type="RefSeq" id="WP_066887915.1">
    <property type="nucleotide sequence ID" value="NZ_CP171739.1"/>
</dbReference>
<dbReference type="SUPFAM" id="SSF46894">
    <property type="entry name" value="C-terminal effector domain of the bipartite response regulators"/>
    <property type="match status" value="1"/>
</dbReference>
<evidence type="ECO:0000259" key="5">
    <source>
        <dbReference type="PROSITE" id="PS50110"/>
    </source>
</evidence>
<dbReference type="Proteomes" id="UP000070659">
    <property type="component" value="Unassembled WGS sequence"/>
</dbReference>
<dbReference type="InterPro" id="IPR039420">
    <property type="entry name" value="WalR-like"/>
</dbReference>
<reference evidence="10" key="1">
    <citation type="submission" date="2015-02" db="EMBL/GenBank/DDBJ databases">
        <title>Physiological reanalysis, assessment of diazotrophy, and genome sequences of multiple isolates of Streptomyces thermoautotrophicus.</title>
        <authorList>
            <person name="MacKellar D.C."/>
            <person name="Lieber L."/>
            <person name="Norman J."/>
            <person name="Bolger A."/>
            <person name="Tobin C."/>
            <person name="Murray J.W."/>
            <person name="Friesen M."/>
            <person name="Prell J."/>
        </authorList>
    </citation>
    <scope>NUCLEOTIDE SEQUENCE [LARGE SCALE GENOMIC DNA]</scope>
    <source>
        <strain evidence="10">UBT1</strain>
    </source>
</reference>